<evidence type="ECO:0000313" key="1">
    <source>
        <dbReference type="EMBL" id="KAG7502166.1"/>
    </source>
</evidence>
<dbReference type="AlphaFoldDB" id="A0AAV6RAA0"/>
<protein>
    <submittedName>
        <fullName evidence="1">Uncharacterized protein</fullName>
    </submittedName>
</protein>
<evidence type="ECO:0000313" key="2">
    <source>
        <dbReference type="Proteomes" id="UP000693946"/>
    </source>
</evidence>
<sequence>MTNCSSEGESVKEFCGAAETGQSTTASGKCHPQIATLDVWLLQSTVFERWSSISDRHVGEERIAVRSNSTFLYGSRSELVSALTLVVHEVICFNGKLTEIGSVTNGRSFTKSPDPASQTEFCANPTRNISGQITQRDDWQSSFSGVREEAMGWTMILKDDFGVIAWALRAGNYLSFLLLLSLFSSPVQSDIVFPKDHHFSWKAGQQQCGVNLLCEQVPRAVAKLGGSGPNGELESFKPDLHQCLGEQNAAL</sequence>
<dbReference type="Proteomes" id="UP000693946">
    <property type="component" value="Linkage Group LG2"/>
</dbReference>
<organism evidence="1 2">
    <name type="scientific">Solea senegalensis</name>
    <name type="common">Senegalese sole</name>
    <dbReference type="NCBI Taxonomy" id="28829"/>
    <lineage>
        <taxon>Eukaryota</taxon>
        <taxon>Metazoa</taxon>
        <taxon>Chordata</taxon>
        <taxon>Craniata</taxon>
        <taxon>Vertebrata</taxon>
        <taxon>Euteleostomi</taxon>
        <taxon>Actinopterygii</taxon>
        <taxon>Neopterygii</taxon>
        <taxon>Teleostei</taxon>
        <taxon>Neoteleostei</taxon>
        <taxon>Acanthomorphata</taxon>
        <taxon>Carangaria</taxon>
        <taxon>Pleuronectiformes</taxon>
        <taxon>Pleuronectoidei</taxon>
        <taxon>Soleidae</taxon>
        <taxon>Solea</taxon>
    </lineage>
</organism>
<keyword evidence="2" id="KW-1185">Reference proteome</keyword>
<dbReference type="EMBL" id="JAGKHQ010000012">
    <property type="protein sequence ID" value="KAG7502166.1"/>
    <property type="molecule type" value="Genomic_DNA"/>
</dbReference>
<name>A0AAV6RAA0_SOLSE</name>
<accession>A0AAV6RAA0</accession>
<reference evidence="1 2" key="1">
    <citation type="journal article" date="2021" name="Sci. Rep.">
        <title>Chromosome anchoring in Senegalese sole (Solea senegalensis) reveals sex-associated markers and genome rearrangements in flatfish.</title>
        <authorList>
            <person name="Guerrero-Cozar I."/>
            <person name="Gomez-Garrido J."/>
            <person name="Berbel C."/>
            <person name="Martinez-Blanch J.F."/>
            <person name="Alioto T."/>
            <person name="Claros M.G."/>
            <person name="Gagnaire P.A."/>
            <person name="Manchado M."/>
        </authorList>
    </citation>
    <scope>NUCLEOTIDE SEQUENCE [LARGE SCALE GENOMIC DNA]</scope>
    <source>
        <strain evidence="1">Sse05_10M</strain>
    </source>
</reference>
<comment type="caution">
    <text evidence="1">The sequence shown here is derived from an EMBL/GenBank/DDBJ whole genome shotgun (WGS) entry which is preliminary data.</text>
</comment>
<gene>
    <name evidence="1" type="ORF">JOB18_015025</name>
</gene>
<proteinExistence type="predicted"/>